<protein>
    <submittedName>
        <fullName evidence="1">Uncharacterized protein</fullName>
    </submittedName>
</protein>
<dbReference type="Proteomes" id="UP000537161">
    <property type="component" value="Unassembled WGS sequence"/>
</dbReference>
<evidence type="ECO:0000313" key="2">
    <source>
        <dbReference type="Proteomes" id="UP000537161"/>
    </source>
</evidence>
<gene>
    <name evidence="1" type="ORF">FHR21_002214</name>
</gene>
<comment type="caution">
    <text evidence="1">The sequence shown here is derived from an EMBL/GenBank/DDBJ whole genome shotgun (WGS) entry which is preliminary data.</text>
</comment>
<keyword evidence="2" id="KW-1185">Reference proteome</keyword>
<dbReference type="AlphaFoldDB" id="A0A7W9B5W2"/>
<name>A0A7W9B5W2_9SPHN</name>
<proteinExistence type="predicted"/>
<reference evidence="1 2" key="1">
    <citation type="submission" date="2020-08" db="EMBL/GenBank/DDBJ databases">
        <title>Genomic Encyclopedia of Type Strains, Phase IV (KMG-IV): sequencing the most valuable type-strain genomes for metagenomic binning, comparative biology and taxonomic classification.</title>
        <authorList>
            <person name="Goeker M."/>
        </authorList>
    </citation>
    <scope>NUCLEOTIDE SEQUENCE [LARGE SCALE GENOMIC DNA]</scope>
    <source>
        <strain evidence="1 2">DSM 27163</strain>
    </source>
</reference>
<organism evidence="1 2">
    <name type="scientific">Sphingopyxis panaciterrulae</name>
    <dbReference type="NCBI Taxonomy" id="462372"/>
    <lineage>
        <taxon>Bacteria</taxon>
        <taxon>Pseudomonadati</taxon>
        <taxon>Pseudomonadota</taxon>
        <taxon>Alphaproteobacteria</taxon>
        <taxon>Sphingomonadales</taxon>
        <taxon>Sphingomonadaceae</taxon>
        <taxon>Sphingopyxis</taxon>
    </lineage>
</organism>
<sequence length="79" mass="8864">MTGFDSDERVDIRGRIRAHGARQLVIARMSVPADWQGALRSAIAEQRRPPQPLLASGSDVRLFLESFAIFFTATMMFLL</sequence>
<dbReference type="RefSeq" id="WP_184098138.1">
    <property type="nucleotide sequence ID" value="NZ_JACIJH010000006.1"/>
</dbReference>
<dbReference type="EMBL" id="JACIJH010000006">
    <property type="protein sequence ID" value="MBB5706855.1"/>
    <property type="molecule type" value="Genomic_DNA"/>
</dbReference>
<accession>A0A7W9B5W2</accession>
<evidence type="ECO:0000313" key="1">
    <source>
        <dbReference type="EMBL" id="MBB5706855.1"/>
    </source>
</evidence>